<dbReference type="CDD" id="cd06587">
    <property type="entry name" value="VOC"/>
    <property type="match status" value="1"/>
</dbReference>
<protein>
    <submittedName>
        <fullName evidence="2">Glyoxalase family protein</fullName>
    </submittedName>
</protein>
<dbReference type="Gene3D" id="3.10.180.10">
    <property type="entry name" value="2,3-Dihydroxybiphenyl 1,2-Dioxygenase, domain 1"/>
    <property type="match status" value="1"/>
</dbReference>
<feature type="domain" description="VOC" evidence="1">
    <location>
        <begin position="3"/>
        <end position="127"/>
    </location>
</feature>
<dbReference type="SUPFAM" id="SSF54593">
    <property type="entry name" value="Glyoxalase/Bleomycin resistance protein/Dihydroxybiphenyl dioxygenase"/>
    <property type="match status" value="1"/>
</dbReference>
<accession>A0A3B0WDF2</accession>
<dbReference type="Pfam" id="PF00903">
    <property type="entry name" value="Glyoxalase"/>
    <property type="match status" value="1"/>
</dbReference>
<reference evidence="2" key="1">
    <citation type="submission" date="2018-06" db="EMBL/GenBank/DDBJ databases">
        <authorList>
            <person name="Zhirakovskaya E."/>
        </authorList>
    </citation>
    <scope>NUCLEOTIDE SEQUENCE</scope>
</reference>
<dbReference type="EMBL" id="UOFE01000002">
    <property type="protein sequence ID" value="VAW50383.1"/>
    <property type="molecule type" value="Genomic_DNA"/>
</dbReference>
<sequence length="158" mass="17900">MIRLEHVNLVVNDMGATLDFIQTAFPDWKVRGNGESEWYGKQRHWLHVGTDDYYLTLNEGGEGNNRDLKGHAPGLAHIGFCVDDVDGISTRLQSKGYEIETIGADHPHRKTIYFIDPAGFEFEFIQYLSQMPQQRNMYGGETSGIKRVSSVKQKIALP</sequence>
<dbReference type="InterPro" id="IPR051332">
    <property type="entry name" value="Fosfomycin_Res_Enzymes"/>
</dbReference>
<proteinExistence type="predicted"/>
<dbReference type="PANTHER" id="PTHR36113:SF3">
    <property type="entry name" value="SLL5075 PROTEIN"/>
    <property type="match status" value="1"/>
</dbReference>
<gene>
    <name evidence="2" type="ORF">MNBD_GAMMA05-1404</name>
</gene>
<name>A0A3B0WDF2_9ZZZZ</name>
<dbReference type="InterPro" id="IPR029068">
    <property type="entry name" value="Glyas_Bleomycin-R_OHBP_Dase"/>
</dbReference>
<dbReference type="AlphaFoldDB" id="A0A3B0WDF2"/>
<dbReference type="InterPro" id="IPR037523">
    <property type="entry name" value="VOC_core"/>
</dbReference>
<evidence type="ECO:0000313" key="2">
    <source>
        <dbReference type="EMBL" id="VAW50383.1"/>
    </source>
</evidence>
<dbReference type="PANTHER" id="PTHR36113">
    <property type="entry name" value="LYASE, PUTATIVE-RELATED-RELATED"/>
    <property type="match status" value="1"/>
</dbReference>
<dbReference type="InterPro" id="IPR004360">
    <property type="entry name" value="Glyas_Fos-R_dOase_dom"/>
</dbReference>
<organism evidence="2">
    <name type="scientific">hydrothermal vent metagenome</name>
    <dbReference type="NCBI Taxonomy" id="652676"/>
    <lineage>
        <taxon>unclassified sequences</taxon>
        <taxon>metagenomes</taxon>
        <taxon>ecological metagenomes</taxon>
    </lineage>
</organism>
<evidence type="ECO:0000259" key="1">
    <source>
        <dbReference type="PROSITE" id="PS51819"/>
    </source>
</evidence>
<dbReference type="PROSITE" id="PS51819">
    <property type="entry name" value="VOC"/>
    <property type="match status" value="1"/>
</dbReference>